<sequence>MRHTFSILAVLASTAFAGEIQARDACSDACANAYNTCRSQPDANRASCAANYATCLGYNPFDNSGSLVTPTGCVITTATPAPPAPTSACVTACNNAYDTCRSQPDANRAGCAADYAGCLGYNPFESGSLVAPTACVGSPIVTTAASNGTRSMTMTTQVVMSYTTYCPSPTSLVVNSKTYTVTQPTTLTITNCPCTITTSVPVSTPAVVVPPAATTKPVQVAGAGNMKPAMALLAGVGAVALL</sequence>
<feature type="signal peptide" evidence="1">
    <location>
        <begin position="1"/>
        <end position="17"/>
    </location>
</feature>
<dbReference type="GO" id="GO:0031505">
    <property type="term" value="P:fungal-type cell wall organization"/>
    <property type="evidence" value="ECO:0007669"/>
    <property type="project" value="InterPro"/>
</dbReference>
<gene>
    <name evidence="2" type="ORF">N8I77_007308</name>
</gene>
<dbReference type="PANTHER" id="PTHR35523:SF1">
    <property type="entry name" value="CELL WALL PROTEIN SED1"/>
    <property type="match status" value="1"/>
</dbReference>
<dbReference type="Proteomes" id="UP001265746">
    <property type="component" value="Unassembled WGS sequence"/>
</dbReference>
<dbReference type="InterPro" id="IPR038843">
    <property type="entry name" value="Sed1/Spi1"/>
</dbReference>
<feature type="chain" id="PRO_5042249958" evidence="1">
    <location>
        <begin position="18"/>
        <end position="242"/>
    </location>
</feature>
<dbReference type="GO" id="GO:0009277">
    <property type="term" value="C:fungal-type cell wall"/>
    <property type="evidence" value="ECO:0007669"/>
    <property type="project" value="TreeGrafter"/>
</dbReference>
<keyword evidence="1" id="KW-0732">Signal</keyword>
<comment type="caution">
    <text evidence="2">The sequence shown here is derived from an EMBL/GenBank/DDBJ whole genome shotgun (WGS) entry which is preliminary data.</text>
</comment>
<organism evidence="2 3">
    <name type="scientific">Phomopsis amygdali</name>
    <name type="common">Fusicoccum amygdali</name>
    <dbReference type="NCBI Taxonomy" id="1214568"/>
    <lineage>
        <taxon>Eukaryota</taxon>
        <taxon>Fungi</taxon>
        <taxon>Dikarya</taxon>
        <taxon>Ascomycota</taxon>
        <taxon>Pezizomycotina</taxon>
        <taxon>Sordariomycetes</taxon>
        <taxon>Sordariomycetidae</taxon>
        <taxon>Diaporthales</taxon>
        <taxon>Diaporthaceae</taxon>
        <taxon>Diaporthe</taxon>
    </lineage>
</organism>
<protein>
    <submittedName>
        <fullName evidence="2">Uncharacterized protein</fullName>
    </submittedName>
</protein>
<proteinExistence type="predicted"/>
<evidence type="ECO:0000256" key="1">
    <source>
        <dbReference type="SAM" id="SignalP"/>
    </source>
</evidence>
<dbReference type="AlphaFoldDB" id="A0AAD9SBS3"/>
<evidence type="ECO:0000313" key="2">
    <source>
        <dbReference type="EMBL" id="KAK2604370.1"/>
    </source>
</evidence>
<reference evidence="2" key="1">
    <citation type="submission" date="2023-06" db="EMBL/GenBank/DDBJ databases">
        <authorList>
            <person name="Noh H."/>
        </authorList>
    </citation>
    <scope>NUCLEOTIDE SEQUENCE</scope>
    <source>
        <strain evidence="2">DUCC20226</strain>
    </source>
</reference>
<accession>A0AAD9SBS3</accession>
<name>A0AAD9SBS3_PHOAM</name>
<keyword evidence="3" id="KW-1185">Reference proteome</keyword>
<dbReference type="EMBL" id="JAUJFL010000004">
    <property type="protein sequence ID" value="KAK2604370.1"/>
    <property type="molecule type" value="Genomic_DNA"/>
</dbReference>
<dbReference type="GO" id="GO:0005199">
    <property type="term" value="F:structural constituent of cell wall"/>
    <property type="evidence" value="ECO:0007669"/>
    <property type="project" value="InterPro"/>
</dbReference>
<dbReference type="PANTHER" id="PTHR35523">
    <property type="entry name" value="CELL WALL PROTEIN SED1"/>
    <property type="match status" value="1"/>
</dbReference>
<evidence type="ECO:0000313" key="3">
    <source>
        <dbReference type="Proteomes" id="UP001265746"/>
    </source>
</evidence>